<dbReference type="PANTHER" id="PTHR30537">
    <property type="entry name" value="HTH-TYPE TRANSCRIPTIONAL REGULATOR"/>
    <property type="match status" value="1"/>
</dbReference>
<dbReference type="PROSITE" id="PS50931">
    <property type="entry name" value="HTH_LYSR"/>
    <property type="match status" value="1"/>
</dbReference>
<dbReference type="Pfam" id="PF03466">
    <property type="entry name" value="LysR_substrate"/>
    <property type="match status" value="1"/>
</dbReference>
<dbReference type="FunFam" id="1.10.10.10:FF:000001">
    <property type="entry name" value="LysR family transcriptional regulator"/>
    <property type="match status" value="1"/>
</dbReference>
<dbReference type="InterPro" id="IPR036388">
    <property type="entry name" value="WH-like_DNA-bd_sf"/>
</dbReference>
<comment type="caution">
    <text evidence="6">The sequence shown here is derived from an EMBL/GenBank/DDBJ whole genome shotgun (WGS) entry which is preliminary data.</text>
</comment>
<dbReference type="GO" id="GO:0043565">
    <property type="term" value="F:sequence-specific DNA binding"/>
    <property type="evidence" value="ECO:0007669"/>
    <property type="project" value="TreeGrafter"/>
</dbReference>
<evidence type="ECO:0000256" key="1">
    <source>
        <dbReference type="ARBA" id="ARBA00009437"/>
    </source>
</evidence>
<feature type="domain" description="HTH lysR-type" evidence="5">
    <location>
        <begin position="9"/>
        <end position="59"/>
    </location>
</feature>
<gene>
    <name evidence="6" type="ORF">GCM10011289_14740</name>
</gene>
<dbReference type="Pfam" id="PF00126">
    <property type="entry name" value="HTH_1"/>
    <property type="match status" value="1"/>
</dbReference>
<dbReference type="Gene3D" id="1.10.10.10">
    <property type="entry name" value="Winged helix-like DNA-binding domain superfamily/Winged helix DNA-binding domain"/>
    <property type="match status" value="1"/>
</dbReference>
<protein>
    <submittedName>
        <fullName evidence="6">LysR family transcriptional regulator</fullName>
    </submittedName>
</protein>
<keyword evidence="2" id="KW-0805">Transcription regulation</keyword>
<dbReference type="GO" id="GO:0003700">
    <property type="term" value="F:DNA-binding transcription factor activity"/>
    <property type="evidence" value="ECO:0007669"/>
    <property type="project" value="InterPro"/>
</dbReference>
<dbReference type="AlphaFoldDB" id="A0A918P1N3"/>
<dbReference type="InterPro" id="IPR036390">
    <property type="entry name" value="WH_DNA-bd_sf"/>
</dbReference>
<evidence type="ECO:0000256" key="3">
    <source>
        <dbReference type="ARBA" id="ARBA00023125"/>
    </source>
</evidence>
<dbReference type="PANTHER" id="PTHR30537:SF72">
    <property type="entry name" value="LYSR FAMILY TRANSCRIPTIONAL REGULATOR"/>
    <property type="match status" value="1"/>
</dbReference>
<keyword evidence="7" id="KW-1185">Reference proteome</keyword>
<comment type="similarity">
    <text evidence="1">Belongs to the LysR transcriptional regulatory family.</text>
</comment>
<dbReference type="Proteomes" id="UP000645257">
    <property type="component" value="Unassembled WGS sequence"/>
</dbReference>
<dbReference type="RefSeq" id="WP_189532816.1">
    <property type="nucleotide sequence ID" value="NZ_BMYX01000006.1"/>
</dbReference>
<sequence>MNTFAGVGVFVEVARQGSFVAAGRRLAISASAVGKSIARLEARLGVRLFHRSTRRLSLTGEGQRYLMRCQRMLEELEAAEQELQSAALPRGRLRIGLPSDDGQLTLALAGFLREYPDIELDLDYSDRLVDVIGEGFDAVIRSGEPRDSRLVARVLGQFRVVMVASPGYLAARGVPDSPAALAGHRCLHYRYPTSGLLARWPLSGAEGLSLPATVVCNTSRALIEMACQDQGIACLPEFHVRDAVRGGRLVILMEEYVDRSRTTRRVLWPASPTIPAKLRALIDFLAQHPLPDLPGEEP</sequence>
<reference evidence="6" key="1">
    <citation type="journal article" date="2014" name="Int. J. Syst. Evol. Microbiol.">
        <title>Complete genome sequence of Corynebacterium casei LMG S-19264T (=DSM 44701T), isolated from a smear-ripened cheese.</title>
        <authorList>
            <consortium name="US DOE Joint Genome Institute (JGI-PGF)"/>
            <person name="Walter F."/>
            <person name="Albersmeier A."/>
            <person name="Kalinowski J."/>
            <person name="Ruckert C."/>
        </authorList>
    </citation>
    <scope>NUCLEOTIDE SEQUENCE</scope>
    <source>
        <strain evidence="6">KCTC 32182</strain>
    </source>
</reference>
<evidence type="ECO:0000256" key="4">
    <source>
        <dbReference type="ARBA" id="ARBA00023163"/>
    </source>
</evidence>
<evidence type="ECO:0000313" key="7">
    <source>
        <dbReference type="Proteomes" id="UP000645257"/>
    </source>
</evidence>
<dbReference type="InterPro" id="IPR058163">
    <property type="entry name" value="LysR-type_TF_proteobact-type"/>
</dbReference>
<dbReference type="EMBL" id="BMYX01000006">
    <property type="protein sequence ID" value="GGY12561.1"/>
    <property type="molecule type" value="Genomic_DNA"/>
</dbReference>
<proteinExistence type="inferred from homology"/>
<dbReference type="CDD" id="cd08476">
    <property type="entry name" value="PBP2_CrgA_like_7"/>
    <property type="match status" value="1"/>
</dbReference>
<reference evidence="6" key="2">
    <citation type="submission" date="2020-09" db="EMBL/GenBank/DDBJ databases">
        <authorList>
            <person name="Sun Q."/>
            <person name="Kim S."/>
        </authorList>
    </citation>
    <scope>NUCLEOTIDE SEQUENCE</scope>
    <source>
        <strain evidence="6">KCTC 32182</strain>
    </source>
</reference>
<evidence type="ECO:0000313" key="6">
    <source>
        <dbReference type="EMBL" id="GGY12561.1"/>
    </source>
</evidence>
<dbReference type="SUPFAM" id="SSF46785">
    <property type="entry name" value="Winged helix' DNA-binding domain"/>
    <property type="match status" value="1"/>
</dbReference>
<name>A0A918P1N3_9NEIS</name>
<organism evidence="6 7">
    <name type="scientific">Paludibacterium paludis</name>
    <dbReference type="NCBI Taxonomy" id="1225769"/>
    <lineage>
        <taxon>Bacteria</taxon>
        <taxon>Pseudomonadati</taxon>
        <taxon>Pseudomonadota</taxon>
        <taxon>Betaproteobacteria</taxon>
        <taxon>Neisseriales</taxon>
        <taxon>Chromobacteriaceae</taxon>
        <taxon>Paludibacterium</taxon>
    </lineage>
</organism>
<dbReference type="InterPro" id="IPR000847">
    <property type="entry name" value="LysR_HTH_N"/>
</dbReference>
<dbReference type="SUPFAM" id="SSF53850">
    <property type="entry name" value="Periplasmic binding protein-like II"/>
    <property type="match status" value="1"/>
</dbReference>
<keyword evidence="4" id="KW-0804">Transcription</keyword>
<keyword evidence="3" id="KW-0238">DNA-binding</keyword>
<evidence type="ECO:0000256" key="2">
    <source>
        <dbReference type="ARBA" id="ARBA00023015"/>
    </source>
</evidence>
<dbReference type="Gene3D" id="3.40.190.10">
    <property type="entry name" value="Periplasmic binding protein-like II"/>
    <property type="match status" value="2"/>
</dbReference>
<dbReference type="InterPro" id="IPR005119">
    <property type="entry name" value="LysR_subst-bd"/>
</dbReference>
<evidence type="ECO:0000259" key="5">
    <source>
        <dbReference type="PROSITE" id="PS50931"/>
    </source>
</evidence>
<dbReference type="GO" id="GO:0006351">
    <property type="term" value="P:DNA-templated transcription"/>
    <property type="evidence" value="ECO:0007669"/>
    <property type="project" value="TreeGrafter"/>
</dbReference>
<accession>A0A918P1N3</accession>